<dbReference type="SUPFAM" id="SSF88713">
    <property type="entry name" value="Glycoside hydrolase/deacetylase"/>
    <property type="match status" value="1"/>
</dbReference>
<dbReference type="PANTHER" id="PTHR34216:SF7">
    <property type="entry name" value="POLY-BETA-1,6-N-ACETYL-D-GLUCOSAMINE N-DEACETYLASE"/>
    <property type="match status" value="1"/>
</dbReference>
<dbReference type="PROSITE" id="PS51677">
    <property type="entry name" value="NODB"/>
    <property type="match status" value="1"/>
</dbReference>
<gene>
    <name evidence="4" type="primary">pgaB</name>
    <name evidence="4" type="ORF">GCM10009007_04010</name>
</gene>
<dbReference type="Gene3D" id="3.20.20.80">
    <property type="entry name" value="Glycosidases"/>
    <property type="match status" value="1"/>
</dbReference>
<dbReference type="InterPro" id="IPR023854">
    <property type="entry name" value="PGA_deacetylase_PgaB"/>
</dbReference>
<feature type="signal peptide" evidence="2">
    <location>
        <begin position="1"/>
        <end position="29"/>
    </location>
</feature>
<accession>A0A8J3CM34</accession>
<evidence type="ECO:0000313" key="4">
    <source>
        <dbReference type="EMBL" id="GHA66704.1"/>
    </source>
</evidence>
<dbReference type="Pfam" id="PF01522">
    <property type="entry name" value="Polysacc_deac_1"/>
    <property type="match status" value="1"/>
</dbReference>
<comment type="caution">
    <text evidence="4">The sequence shown here is derived from an EMBL/GenBank/DDBJ whole genome shotgun (WGS) entry which is preliminary data.</text>
</comment>
<protein>
    <submittedName>
        <fullName evidence="4">Poly-beta-1,6-N-acetyl-D-glucosamine N-deacetylase PgaB</fullName>
    </submittedName>
</protein>
<feature type="chain" id="PRO_5035249089" evidence="2">
    <location>
        <begin position="30"/>
        <end position="659"/>
    </location>
</feature>
<dbReference type="NCBIfam" id="TIGR03938">
    <property type="entry name" value="deacetyl_PgaB"/>
    <property type="match status" value="1"/>
</dbReference>
<reference evidence="4" key="2">
    <citation type="submission" date="2020-09" db="EMBL/GenBank/DDBJ databases">
        <authorList>
            <person name="Sun Q."/>
            <person name="Kim S."/>
        </authorList>
    </citation>
    <scope>NUCLEOTIDE SEQUENCE</scope>
    <source>
        <strain evidence="4">KCTC 32501</strain>
    </source>
</reference>
<dbReference type="Gene3D" id="3.20.20.370">
    <property type="entry name" value="Glycoside hydrolase/deacetylase"/>
    <property type="match status" value="1"/>
</dbReference>
<feature type="domain" description="NodB homology" evidence="3">
    <location>
        <begin position="115"/>
        <end position="358"/>
    </location>
</feature>
<dbReference type="InterPro" id="IPR032772">
    <property type="entry name" value="PGA_deacetylase_PgaB_C"/>
</dbReference>
<dbReference type="GO" id="GO:0016810">
    <property type="term" value="F:hydrolase activity, acting on carbon-nitrogen (but not peptide) bonds"/>
    <property type="evidence" value="ECO:0007669"/>
    <property type="project" value="InterPro"/>
</dbReference>
<evidence type="ECO:0000256" key="1">
    <source>
        <dbReference type="ARBA" id="ARBA00022729"/>
    </source>
</evidence>
<evidence type="ECO:0000259" key="3">
    <source>
        <dbReference type="PROSITE" id="PS51677"/>
    </source>
</evidence>
<dbReference type="InterPro" id="IPR051398">
    <property type="entry name" value="Polysacch_Deacetylase"/>
</dbReference>
<reference evidence="4" key="1">
    <citation type="journal article" date="2014" name="Int. J. Syst. Evol. Microbiol.">
        <title>Complete genome sequence of Corynebacterium casei LMG S-19264T (=DSM 44701T), isolated from a smear-ripened cheese.</title>
        <authorList>
            <consortium name="US DOE Joint Genome Institute (JGI-PGF)"/>
            <person name="Walter F."/>
            <person name="Albersmeier A."/>
            <person name="Kalinowski J."/>
            <person name="Ruckert C."/>
        </authorList>
    </citation>
    <scope>NUCLEOTIDE SEQUENCE</scope>
    <source>
        <strain evidence="4">KCTC 32501</strain>
    </source>
</reference>
<dbReference type="InterPro" id="IPR011330">
    <property type="entry name" value="Glyco_hydro/deAcase_b/a-brl"/>
</dbReference>
<dbReference type="InterPro" id="IPR002509">
    <property type="entry name" value="NODB_dom"/>
</dbReference>
<sequence length="659" mass="75437">MGILTKYGSKAVFLLSVLWALTSSPFVNARTTDVRYSVLCYHDIVDESRPLNRPIAIPKLNEMSEHSKPRQYFSQTIELSTLITHFNWLKANGYTPVSFQQILDAQQGKFNLPNKAVLLTFDDGYESFYNLVYPLLKQYRYPAVQALVTSWIDAANNSSITYGDVQLPRSGFLTWTQLKEMQSSGLVEIASHTHNQHRSVVSNSSGTKQAALLSPAFTHNHYETESEYKKRILDDLMTSSASILKNTGKTPRIIVWPYGQFNDVNVALANQAGFTHHFTLEEEQHNLPETKRVGRLLIDEETSLESIQEYLTENTWQLPTQRVVHVDLDYLYDANPAQLNKNLDVLIERIHQLGISTVYLQAYADPDGNGVASALYFPNRHMPMRADLLNRVAWQLATRSEVKVYAWMPMLAFDMGKGYEYVTDTRTLRPSQNAYLRLSPYSKKNQKIIKEIYQDLGLYAKFDGVLFHDDGFLTDFEGPIKQGQRTDATMNIEAQSKAQTLIDFSHELAKIAGQYQRGGVAKFKTARNIYASVIMDENASKWFAQDLDSFIKAYDYTAIMAMPYMESEHSITKNQANQWVAQLADIVLKKTNSNKVVFELQAKNWRNQEPIDNTQMVQWMQILDKKGIQNFGYYPDNFIENQPDSDTIHPFFSLKNQGR</sequence>
<name>A0A8J3CM34_9BURK</name>
<proteinExistence type="predicted"/>
<organism evidence="4 5">
    <name type="scientific">Formosimonas limnophila</name>
    <dbReference type="NCBI Taxonomy" id="1384487"/>
    <lineage>
        <taxon>Bacteria</taxon>
        <taxon>Pseudomonadati</taxon>
        <taxon>Pseudomonadota</taxon>
        <taxon>Betaproteobacteria</taxon>
        <taxon>Burkholderiales</taxon>
        <taxon>Burkholderiaceae</taxon>
        <taxon>Formosimonas</taxon>
    </lineage>
</organism>
<evidence type="ECO:0000256" key="2">
    <source>
        <dbReference type="SAM" id="SignalP"/>
    </source>
</evidence>
<dbReference type="PANTHER" id="PTHR34216">
    <property type="match status" value="1"/>
</dbReference>
<dbReference type="Pfam" id="PF14883">
    <property type="entry name" value="GHL13"/>
    <property type="match status" value="1"/>
</dbReference>
<dbReference type="GO" id="GO:0005975">
    <property type="term" value="P:carbohydrate metabolic process"/>
    <property type="evidence" value="ECO:0007669"/>
    <property type="project" value="InterPro"/>
</dbReference>
<keyword evidence="1 2" id="KW-0732">Signal</keyword>
<dbReference type="Proteomes" id="UP000614287">
    <property type="component" value="Unassembled WGS sequence"/>
</dbReference>
<dbReference type="EMBL" id="BMZG01000002">
    <property type="protein sequence ID" value="GHA66704.1"/>
    <property type="molecule type" value="Genomic_DNA"/>
</dbReference>
<keyword evidence="5" id="KW-1185">Reference proteome</keyword>
<evidence type="ECO:0000313" key="5">
    <source>
        <dbReference type="Proteomes" id="UP000614287"/>
    </source>
</evidence>
<dbReference type="GO" id="GO:0043708">
    <property type="term" value="P:cell adhesion involved in biofilm formation"/>
    <property type="evidence" value="ECO:0007669"/>
    <property type="project" value="InterPro"/>
</dbReference>
<dbReference type="AlphaFoldDB" id="A0A8J3CM34"/>
<dbReference type="RefSeq" id="WP_189490833.1">
    <property type="nucleotide sequence ID" value="NZ_BMZG01000002.1"/>
</dbReference>